<feature type="binding site" evidence="8">
    <location>
        <position position="254"/>
    </location>
    <ligand>
        <name>IMP</name>
        <dbReference type="ChEBI" id="CHEBI:58053"/>
    </ligand>
</feature>
<dbReference type="InterPro" id="IPR042109">
    <property type="entry name" value="Adenylosuccinate_synth_dom1"/>
</dbReference>
<dbReference type="InterPro" id="IPR027417">
    <property type="entry name" value="P-loop_NTPase"/>
</dbReference>
<accession>A0A6U4MSH5</accession>
<evidence type="ECO:0000256" key="4">
    <source>
        <dbReference type="ARBA" id="ARBA00022741"/>
    </source>
</evidence>
<feature type="binding site" evidence="8">
    <location>
        <begin position="14"/>
        <end position="20"/>
    </location>
    <ligand>
        <name>GTP</name>
        <dbReference type="ChEBI" id="CHEBI:37565"/>
    </ligand>
</feature>
<organism evidence="10">
    <name type="scientific">Hemiselmis andersenii</name>
    <name type="common">Cryptophyte alga</name>
    <dbReference type="NCBI Taxonomy" id="464988"/>
    <lineage>
        <taxon>Eukaryota</taxon>
        <taxon>Cryptophyceae</taxon>
        <taxon>Cryptomonadales</taxon>
        <taxon>Hemiselmidaceae</taxon>
        <taxon>Hemiselmis</taxon>
    </lineage>
</organism>
<comment type="function">
    <text evidence="8">Plays an important role in the de novo pathway and in the salvage pathway of purine nucleotide biosynthesis. Catalyzes the first commited step in the biosynthesis of AMP from IMP.</text>
</comment>
<dbReference type="GO" id="GO:0004019">
    <property type="term" value="F:adenylosuccinate synthase activity"/>
    <property type="evidence" value="ECO:0007669"/>
    <property type="project" value="UniProtKB-UniRule"/>
</dbReference>
<keyword evidence="3 8" id="KW-0479">Metal-binding</keyword>
<reference evidence="10" key="1">
    <citation type="submission" date="2021-01" db="EMBL/GenBank/DDBJ databases">
        <authorList>
            <person name="Corre E."/>
            <person name="Pelletier E."/>
            <person name="Niang G."/>
            <person name="Scheremetjew M."/>
            <person name="Finn R."/>
            <person name="Kale V."/>
            <person name="Holt S."/>
            <person name="Cochrane G."/>
            <person name="Meng A."/>
            <person name="Brown T."/>
            <person name="Cohen L."/>
        </authorList>
    </citation>
    <scope>NUCLEOTIDE SEQUENCE</scope>
    <source>
        <strain evidence="10">CCMP441</strain>
    </source>
</reference>
<dbReference type="Gene3D" id="1.10.300.10">
    <property type="entry name" value="Adenylosuccinate Synthetase, subunit A, domain 2"/>
    <property type="match status" value="1"/>
</dbReference>
<evidence type="ECO:0000256" key="7">
    <source>
        <dbReference type="ARBA" id="ARBA00023134"/>
    </source>
</evidence>
<dbReference type="InterPro" id="IPR042110">
    <property type="entry name" value="Adenylosuccinate_synth_dom2"/>
</dbReference>
<keyword evidence="6 8" id="KW-0460">Magnesium</keyword>
<comment type="cofactor">
    <cofactor evidence="8">
        <name>Mg(2+)</name>
        <dbReference type="ChEBI" id="CHEBI:18420"/>
    </cofactor>
    <text evidence="8">Binds 1 Mg(2+) ion per subunit.</text>
</comment>
<keyword evidence="5 8" id="KW-0658">Purine biosynthesis</keyword>
<feature type="active site" description="Proton donor" evidence="8">
    <location>
        <position position="43"/>
    </location>
</feature>
<comment type="similarity">
    <text evidence="8 9">Belongs to the adenylosuccinate synthetase family.</text>
</comment>
<dbReference type="HAMAP" id="MF_00011">
    <property type="entry name" value="Adenylosucc_synth"/>
    <property type="match status" value="1"/>
</dbReference>
<dbReference type="EC" id="6.3.4.4" evidence="8 9"/>
<dbReference type="PANTHER" id="PTHR11846">
    <property type="entry name" value="ADENYLOSUCCINATE SYNTHETASE"/>
    <property type="match status" value="1"/>
</dbReference>
<dbReference type="SMART" id="SM00788">
    <property type="entry name" value="Adenylsucc_synt"/>
    <property type="match status" value="1"/>
</dbReference>
<comment type="subunit">
    <text evidence="1 8">Homodimer.</text>
</comment>
<feature type="active site" description="Proton acceptor" evidence="8">
    <location>
        <position position="15"/>
    </location>
</feature>
<keyword evidence="4 8" id="KW-0547">Nucleotide-binding</keyword>
<dbReference type="EMBL" id="HBFK01041181">
    <property type="protein sequence ID" value="CAD8758513.1"/>
    <property type="molecule type" value="Transcribed_RNA"/>
</dbReference>
<evidence type="ECO:0000256" key="2">
    <source>
        <dbReference type="ARBA" id="ARBA00022598"/>
    </source>
</evidence>
<feature type="binding site" evidence="8">
    <location>
        <position position="239"/>
    </location>
    <ligand>
        <name>IMP</name>
        <dbReference type="ChEBI" id="CHEBI:58053"/>
    </ligand>
</feature>
<dbReference type="Pfam" id="PF00709">
    <property type="entry name" value="Adenylsucc_synt"/>
    <property type="match status" value="1"/>
</dbReference>
<proteinExistence type="inferred from homology"/>
<feature type="binding site" evidence="8">
    <location>
        <position position="136"/>
    </location>
    <ligand>
        <name>IMP</name>
        <dbReference type="ChEBI" id="CHEBI:58053"/>
    </ligand>
</feature>
<feature type="binding site" evidence="8">
    <location>
        <position position="340"/>
    </location>
    <ligand>
        <name>GTP</name>
        <dbReference type="ChEBI" id="CHEBI:37565"/>
    </ligand>
</feature>
<feature type="binding site" evidence="8">
    <location>
        <begin position="42"/>
        <end position="44"/>
    </location>
    <ligand>
        <name>GTP</name>
        <dbReference type="ChEBI" id="CHEBI:37565"/>
    </ligand>
</feature>
<protein>
    <recommendedName>
        <fullName evidence="8 9">Adenylosuccinate synthetase</fullName>
        <shortName evidence="8">AMPSase</shortName>
        <shortName evidence="8">AdSS</shortName>
        <ecNumber evidence="8 9">6.3.4.4</ecNumber>
    </recommendedName>
    <alternativeName>
        <fullName evidence="8">IMP--aspartate ligase</fullName>
    </alternativeName>
</protein>
<dbReference type="GO" id="GO:0044208">
    <property type="term" value="P:'de novo' AMP biosynthetic process"/>
    <property type="evidence" value="ECO:0007669"/>
    <property type="project" value="UniProtKB-UniRule"/>
</dbReference>
<dbReference type="GO" id="GO:0000287">
    <property type="term" value="F:magnesium ion binding"/>
    <property type="evidence" value="ECO:0007669"/>
    <property type="project" value="UniProtKB-UniRule"/>
</dbReference>
<dbReference type="Gene3D" id="3.90.170.10">
    <property type="entry name" value="Adenylosuccinate Synthetase, subunit A, domain 3"/>
    <property type="match status" value="1"/>
</dbReference>
<comment type="catalytic activity">
    <reaction evidence="8 9">
        <text>IMP + L-aspartate + GTP = N(6)-(1,2-dicarboxyethyl)-AMP + GDP + phosphate + 2 H(+)</text>
        <dbReference type="Rhea" id="RHEA:15753"/>
        <dbReference type="ChEBI" id="CHEBI:15378"/>
        <dbReference type="ChEBI" id="CHEBI:29991"/>
        <dbReference type="ChEBI" id="CHEBI:37565"/>
        <dbReference type="ChEBI" id="CHEBI:43474"/>
        <dbReference type="ChEBI" id="CHEBI:57567"/>
        <dbReference type="ChEBI" id="CHEBI:58053"/>
        <dbReference type="ChEBI" id="CHEBI:58189"/>
        <dbReference type="EC" id="6.3.4.4"/>
    </reaction>
</comment>
<name>A0A6U4MSH5_HEMAN</name>
<comment type="pathway">
    <text evidence="8 9">Purine metabolism; AMP biosynthesis via de novo pathway; AMP from IMP: step 1/2.</text>
</comment>
<feature type="binding site" evidence="8">
    <location>
        <begin position="450"/>
        <end position="452"/>
    </location>
    <ligand>
        <name>GTP</name>
        <dbReference type="ChEBI" id="CHEBI:37565"/>
    </ligand>
</feature>
<feature type="binding site" evidence="8">
    <location>
        <position position="15"/>
    </location>
    <ligand>
        <name>Mg(2+)</name>
        <dbReference type="ChEBI" id="CHEBI:18420"/>
    </ligand>
</feature>
<dbReference type="InterPro" id="IPR042111">
    <property type="entry name" value="Adenylosuccinate_synth_dom3"/>
</dbReference>
<feature type="binding site" evidence="8">
    <location>
        <position position="150"/>
    </location>
    <ligand>
        <name>IMP</name>
        <dbReference type="ChEBI" id="CHEBI:58053"/>
        <note>ligand shared between dimeric partners</note>
    </ligand>
</feature>
<feature type="binding site" evidence="8">
    <location>
        <position position="338"/>
    </location>
    <ligand>
        <name>IMP</name>
        <dbReference type="ChEBI" id="CHEBI:58053"/>
    </ligand>
</feature>
<keyword evidence="2 8" id="KW-0436">Ligase</keyword>
<dbReference type="PROSITE" id="PS01266">
    <property type="entry name" value="ADENYLOSUCCIN_SYN_1"/>
    <property type="match status" value="1"/>
</dbReference>
<comment type="function">
    <text evidence="9">Plays an important role in the de novo pathway of purine nucleotide biosynthesis.</text>
</comment>
<feature type="binding site" evidence="8">
    <location>
        <position position="42"/>
    </location>
    <ligand>
        <name>Mg(2+)</name>
        <dbReference type="ChEBI" id="CHEBI:18420"/>
    </ligand>
</feature>
<dbReference type="Gene3D" id="3.40.440.10">
    <property type="entry name" value="Adenylosuccinate Synthetase, subunit A, domain 1"/>
    <property type="match status" value="1"/>
</dbReference>
<dbReference type="PANTHER" id="PTHR11846:SF0">
    <property type="entry name" value="ADENYLOSUCCINATE SYNTHETASE"/>
    <property type="match status" value="1"/>
</dbReference>
<dbReference type="GO" id="GO:0046040">
    <property type="term" value="P:IMP metabolic process"/>
    <property type="evidence" value="ECO:0007669"/>
    <property type="project" value="TreeGrafter"/>
</dbReference>
<dbReference type="GO" id="GO:0005737">
    <property type="term" value="C:cytoplasm"/>
    <property type="evidence" value="ECO:0007669"/>
    <property type="project" value="UniProtKB-SubCell"/>
</dbReference>
<dbReference type="InterPro" id="IPR018220">
    <property type="entry name" value="Adenylosuccin_syn_GTP-bd"/>
</dbReference>
<evidence type="ECO:0000256" key="8">
    <source>
        <dbReference type="HAMAP-Rule" id="MF_03125"/>
    </source>
</evidence>
<keyword evidence="7 8" id="KW-0342">GTP-binding</keyword>
<dbReference type="InterPro" id="IPR001114">
    <property type="entry name" value="Adenylosuccinate_synthetase"/>
</dbReference>
<sequence length="461" mass="50016">MASKALVVLGAQWGDEGKGKIVDVLCKDMDLVARCQGGSNAGHTIKVGSSVYKFHLLPSGLVNSHTMCVIGNGVVVHLPSLFNEVDSMLSPADGGTPLQVEGRIKVSDRAHIVFDYHQWEDGVREAALGKGAIGTTKRGIGPSLSSKANRTGLRVGDLYNWDYFEAKMRANLASKEKRFAQKFCYPTYKGAPSGEIDLDLEVKRYKEFAERLRPFVVDSVSYMHEAFSSGKKVLIEGANAAMLDIDYGTYPFVTSSSCTIGGCLTGLGINHTDIGEVVGVVKAYTTRVGEGPFLTECVNVESSPFYDKPADAGKAEYHDKVGQHLEKVGHEIGTSTGRTRRCGWLDLVVVKYTARINGYSSLNLTKLDVLTSIPGGVLKVAVAYKHQGKVLSSFPSSLAQLAECEVVYEEFPAWTEDISGCKTFESLPKSARDYVNMIEKVTGTKVSWIGVGPERESTITK</sequence>
<evidence type="ECO:0000256" key="9">
    <source>
        <dbReference type="RuleBase" id="RU000520"/>
    </source>
</evidence>
<dbReference type="AlphaFoldDB" id="A0A6U4MSH5"/>
<dbReference type="SUPFAM" id="SSF52540">
    <property type="entry name" value="P-loop containing nucleoside triphosphate hydrolases"/>
    <property type="match status" value="1"/>
</dbReference>
<dbReference type="NCBIfam" id="NF002223">
    <property type="entry name" value="PRK01117.1"/>
    <property type="match status" value="1"/>
</dbReference>
<dbReference type="FunFam" id="1.10.300.10:FF:000001">
    <property type="entry name" value="Adenylosuccinate synthetase"/>
    <property type="match status" value="1"/>
</dbReference>
<evidence type="ECO:0000256" key="6">
    <source>
        <dbReference type="ARBA" id="ARBA00022842"/>
    </source>
</evidence>
<gene>
    <name evidence="10" type="ORF">HAND1043_LOCUS25027</name>
</gene>
<evidence type="ECO:0000256" key="1">
    <source>
        <dbReference type="ARBA" id="ARBA00011738"/>
    </source>
</evidence>
<evidence type="ECO:0000256" key="3">
    <source>
        <dbReference type="ARBA" id="ARBA00022723"/>
    </source>
</evidence>
<feature type="binding site" evidence="8">
    <location>
        <begin position="40"/>
        <end position="43"/>
    </location>
    <ligand>
        <name>IMP</name>
        <dbReference type="ChEBI" id="CHEBI:58053"/>
    </ligand>
</feature>
<feature type="binding site" evidence="8">
    <location>
        <begin position="15"/>
        <end position="18"/>
    </location>
    <ligand>
        <name>IMP</name>
        <dbReference type="ChEBI" id="CHEBI:58053"/>
    </ligand>
</feature>
<dbReference type="CDD" id="cd03108">
    <property type="entry name" value="AdSS"/>
    <property type="match status" value="1"/>
</dbReference>
<dbReference type="FunFam" id="3.90.170.10:FF:000001">
    <property type="entry name" value="Adenylosuccinate synthetase"/>
    <property type="match status" value="1"/>
</dbReference>
<evidence type="ECO:0000256" key="5">
    <source>
        <dbReference type="ARBA" id="ARBA00022755"/>
    </source>
</evidence>
<feature type="binding site" evidence="8">
    <location>
        <begin position="366"/>
        <end position="368"/>
    </location>
    <ligand>
        <name>GTP</name>
        <dbReference type="ChEBI" id="CHEBI:37565"/>
    </ligand>
</feature>
<keyword evidence="8" id="KW-0963">Cytoplasm</keyword>
<comment type="subcellular location">
    <subcellularLocation>
        <location evidence="8">Cytoplasm</location>
    </subcellularLocation>
</comment>
<evidence type="ECO:0000313" key="10">
    <source>
        <dbReference type="EMBL" id="CAD8758513.1"/>
    </source>
</evidence>
<dbReference type="UniPathway" id="UPA00075">
    <property type="reaction ID" value="UER00335"/>
</dbReference>
<feature type="binding site" evidence="8">
    <location>
        <begin position="334"/>
        <end position="340"/>
    </location>
    <ligand>
        <name>substrate</name>
    </ligand>
</feature>
<dbReference type="GO" id="GO:0005525">
    <property type="term" value="F:GTP binding"/>
    <property type="evidence" value="ECO:0007669"/>
    <property type="project" value="UniProtKB-UniRule"/>
</dbReference>